<name>E6K210_PARDN</name>
<dbReference type="EMBL" id="AEON01000002">
    <property type="protein sequence ID" value="EFT82798.1"/>
    <property type="molecule type" value="Genomic_DNA"/>
</dbReference>
<gene>
    <name evidence="1" type="ORF">HMPREF0620_1483</name>
</gene>
<keyword evidence="2" id="KW-1185">Reference proteome</keyword>
<reference evidence="1 2" key="1">
    <citation type="submission" date="2010-12" db="EMBL/GenBank/DDBJ databases">
        <authorList>
            <person name="Muzny D."/>
            <person name="Qin X."/>
            <person name="Buhay C."/>
            <person name="Dugan-Rocha S."/>
            <person name="Ding Y."/>
            <person name="Chen G."/>
            <person name="Hawes A."/>
            <person name="Holder M."/>
            <person name="Jhangiani S."/>
            <person name="Johnson A."/>
            <person name="Khan Z."/>
            <person name="Li Z."/>
            <person name="Liu W."/>
            <person name="Liu X."/>
            <person name="Perez L."/>
            <person name="Shen H."/>
            <person name="Wang Q."/>
            <person name="Watt J."/>
            <person name="Xi L."/>
            <person name="Xin Y."/>
            <person name="Zhou J."/>
            <person name="Deng J."/>
            <person name="Jiang H."/>
            <person name="Liu Y."/>
            <person name="Qu J."/>
            <person name="Song X.-Z."/>
            <person name="Zhang L."/>
            <person name="Villasana D."/>
            <person name="Johnson A."/>
            <person name="Liu J."/>
            <person name="Liyanage D."/>
            <person name="Lorensuhewa L."/>
            <person name="Robinson T."/>
            <person name="Song A."/>
            <person name="Song B.-B."/>
            <person name="Dinh H."/>
            <person name="Thornton R."/>
            <person name="Coyle M."/>
            <person name="Francisco L."/>
            <person name="Jackson L."/>
            <person name="Javaid M."/>
            <person name="Korchina V."/>
            <person name="Kovar C."/>
            <person name="Mata R."/>
            <person name="Mathew T."/>
            <person name="Ngo R."/>
            <person name="Nguyen L."/>
            <person name="Nguyen N."/>
            <person name="Okwuonu G."/>
            <person name="Ongeri F."/>
            <person name="Pham C."/>
            <person name="Simmons D."/>
            <person name="Wilczek-Boney K."/>
            <person name="Hale W."/>
            <person name="Jakkamsetti A."/>
            <person name="Pham P."/>
            <person name="Ruth R."/>
            <person name="San Lucas F."/>
            <person name="Warren J."/>
            <person name="Zhang J."/>
            <person name="Zhao Z."/>
            <person name="Zhou C."/>
            <person name="Zhu D."/>
            <person name="Lee S."/>
            <person name="Bess C."/>
            <person name="Blankenburg K."/>
            <person name="Forbes L."/>
            <person name="Fu Q."/>
            <person name="Gubbala S."/>
            <person name="Hirani K."/>
            <person name="Jayaseelan J.C."/>
            <person name="Lara F."/>
            <person name="Munidasa M."/>
            <person name="Palculict T."/>
            <person name="Patil S."/>
            <person name="Pu L.-L."/>
            <person name="Saada N."/>
            <person name="Tang L."/>
            <person name="Weissenberger G."/>
            <person name="Zhu Y."/>
            <person name="Hemphill L."/>
            <person name="Shang Y."/>
            <person name="Youmans B."/>
            <person name="Ayvaz T."/>
            <person name="Ross M."/>
            <person name="Santibanez J."/>
            <person name="Aqrawi P."/>
            <person name="Gross S."/>
            <person name="Joshi V."/>
            <person name="Fowler G."/>
            <person name="Nazareth L."/>
            <person name="Reid J."/>
            <person name="Worley K."/>
            <person name="Petrosino J."/>
            <person name="Highlander S."/>
            <person name="Gibbs R."/>
        </authorList>
    </citation>
    <scope>NUCLEOTIDE SEQUENCE [LARGE SCALE GENOMIC DNA]</scope>
    <source>
        <strain evidence="1 2">DSM 10105</strain>
    </source>
</reference>
<sequence>MSESWCFVHAVAQLDSTGFSLRYLKDKQGRFTQDRSLFVNDGKLTTYLEKFVNQLEQIDFNIMIDIL</sequence>
<dbReference type="HOGENOM" id="CLU_2808503_0_0_11"/>
<protein>
    <submittedName>
        <fullName evidence="1">Uncharacterized protein</fullName>
    </submittedName>
</protein>
<comment type="caution">
    <text evidence="1">The sequence shown here is derived from an EMBL/GenBank/DDBJ whole genome shotgun (WGS) entry which is preliminary data.</text>
</comment>
<proteinExistence type="predicted"/>
<evidence type="ECO:0000313" key="2">
    <source>
        <dbReference type="Proteomes" id="UP000004946"/>
    </source>
</evidence>
<accession>E6K210</accession>
<dbReference type="RefSeq" id="WP_006289545.1">
    <property type="nucleotide sequence ID" value="NZ_AP012333.1"/>
</dbReference>
<dbReference type="eggNOG" id="COG2250">
    <property type="taxonomic scope" value="Bacteria"/>
</dbReference>
<dbReference type="AlphaFoldDB" id="E6K210"/>
<dbReference type="Proteomes" id="UP000004946">
    <property type="component" value="Chromosome"/>
</dbReference>
<organism evidence="1 2">
    <name type="scientific">Parascardovia denticolens DSM 10105 = JCM 12538</name>
    <dbReference type="NCBI Taxonomy" id="864564"/>
    <lineage>
        <taxon>Bacteria</taxon>
        <taxon>Bacillati</taxon>
        <taxon>Actinomycetota</taxon>
        <taxon>Actinomycetes</taxon>
        <taxon>Bifidobacteriales</taxon>
        <taxon>Bifidobacteriaceae</taxon>
        <taxon>Parascardovia</taxon>
    </lineage>
</organism>
<evidence type="ECO:0000313" key="1">
    <source>
        <dbReference type="EMBL" id="EFT82798.1"/>
    </source>
</evidence>